<protein>
    <submittedName>
        <fullName evidence="7">ABC transporter ATP-binding protein</fullName>
    </submittedName>
</protein>
<keyword evidence="8" id="KW-1185">Reference proteome</keyword>
<dbReference type="SUPFAM" id="SSF52540">
    <property type="entry name" value="P-loop containing nucleoside triphosphate hydrolases"/>
    <property type="match status" value="1"/>
</dbReference>
<evidence type="ECO:0000256" key="2">
    <source>
        <dbReference type="ARBA" id="ARBA00022692"/>
    </source>
</evidence>
<dbReference type="GO" id="GO:0005886">
    <property type="term" value="C:plasma membrane"/>
    <property type="evidence" value="ECO:0007669"/>
    <property type="project" value="UniProtKB-SubCell"/>
</dbReference>
<keyword evidence="4 5" id="KW-0472">Membrane</keyword>
<dbReference type="InterPro" id="IPR011527">
    <property type="entry name" value="ABC1_TM_dom"/>
</dbReference>
<accession>A0A4R4VC34</accession>
<comment type="subcellular location">
    <subcellularLocation>
        <location evidence="1">Cell membrane</location>
        <topology evidence="1">Multi-pass membrane protein</topology>
    </subcellularLocation>
</comment>
<dbReference type="PROSITE" id="PS50929">
    <property type="entry name" value="ABC_TM1F"/>
    <property type="match status" value="1"/>
</dbReference>
<dbReference type="PANTHER" id="PTHR24221">
    <property type="entry name" value="ATP-BINDING CASSETTE SUB-FAMILY B"/>
    <property type="match status" value="1"/>
</dbReference>
<evidence type="ECO:0000256" key="3">
    <source>
        <dbReference type="ARBA" id="ARBA00022989"/>
    </source>
</evidence>
<dbReference type="SUPFAM" id="SSF90123">
    <property type="entry name" value="ABC transporter transmembrane region"/>
    <property type="match status" value="1"/>
</dbReference>
<keyword evidence="7" id="KW-0547">Nucleotide-binding</keyword>
<dbReference type="GO" id="GO:0005524">
    <property type="term" value="F:ATP binding"/>
    <property type="evidence" value="ECO:0007669"/>
    <property type="project" value="UniProtKB-KW"/>
</dbReference>
<dbReference type="EMBL" id="SMKS01000043">
    <property type="protein sequence ID" value="TDD02989.1"/>
    <property type="molecule type" value="Genomic_DNA"/>
</dbReference>
<evidence type="ECO:0000313" key="8">
    <source>
        <dbReference type="Proteomes" id="UP000295674"/>
    </source>
</evidence>
<gene>
    <name evidence="7" type="ORF">E1181_21430</name>
</gene>
<evidence type="ECO:0000256" key="5">
    <source>
        <dbReference type="SAM" id="Phobius"/>
    </source>
</evidence>
<keyword evidence="7" id="KW-0067">ATP-binding</keyword>
<reference evidence="7 8" key="1">
    <citation type="submission" date="2019-03" db="EMBL/GenBank/DDBJ databases">
        <title>Draft genome sequences of novel Actinobacteria.</title>
        <authorList>
            <person name="Sahin N."/>
            <person name="Ay H."/>
            <person name="Saygin H."/>
        </authorList>
    </citation>
    <scope>NUCLEOTIDE SEQUENCE [LARGE SCALE GENOMIC DNA]</scope>
    <source>
        <strain evidence="7 8">16K309</strain>
    </source>
</reference>
<name>A0A4R4VC34_9PSEU</name>
<feature type="transmembrane region" description="Helical" evidence="5">
    <location>
        <begin position="150"/>
        <end position="174"/>
    </location>
</feature>
<dbReference type="InterPro" id="IPR027417">
    <property type="entry name" value="P-loop_NTPase"/>
</dbReference>
<dbReference type="RefSeq" id="WP_132677435.1">
    <property type="nucleotide sequence ID" value="NZ_SMKS01000043.1"/>
</dbReference>
<dbReference type="GO" id="GO:0034040">
    <property type="term" value="F:ATPase-coupled lipid transmembrane transporter activity"/>
    <property type="evidence" value="ECO:0007669"/>
    <property type="project" value="TreeGrafter"/>
</dbReference>
<dbReference type="Gene3D" id="1.20.1560.10">
    <property type="entry name" value="ABC transporter type 1, transmembrane domain"/>
    <property type="match status" value="1"/>
</dbReference>
<organism evidence="7 8">
    <name type="scientific">Saccharopolyspora terrae</name>
    <dbReference type="NCBI Taxonomy" id="2530384"/>
    <lineage>
        <taxon>Bacteria</taxon>
        <taxon>Bacillati</taxon>
        <taxon>Actinomycetota</taxon>
        <taxon>Actinomycetes</taxon>
        <taxon>Pseudonocardiales</taxon>
        <taxon>Pseudonocardiaceae</taxon>
        <taxon>Saccharopolyspora</taxon>
    </lineage>
</organism>
<dbReference type="GO" id="GO:0140359">
    <property type="term" value="F:ABC-type transporter activity"/>
    <property type="evidence" value="ECO:0007669"/>
    <property type="project" value="InterPro"/>
</dbReference>
<dbReference type="PANTHER" id="PTHR24221:SF654">
    <property type="entry name" value="ATP-BINDING CASSETTE SUB-FAMILY B MEMBER 6"/>
    <property type="match status" value="1"/>
</dbReference>
<dbReference type="InterPro" id="IPR036640">
    <property type="entry name" value="ABC1_TM_sf"/>
</dbReference>
<feature type="transmembrane region" description="Helical" evidence="5">
    <location>
        <begin position="259"/>
        <end position="278"/>
    </location>
</feature>
<dbReference type="Proteomes" id="UP000295674">
    <property type="component" value="Unassembled WGS sequence"/>
</dbReference>
<feature type="transmembrane region" description="Helical" evidence="5">
    <location>
        <begin position="50"/>
        <end position="69"/>
    </location>
</feature>
<evidence type="ECO:0000256" key="1">
    <source>
        <dbReference type="ARBA" id="ARBA00004651"/>
    </source>
</evidence>
<keyword evidence="3 5" id="KW-1133">Transmembrane helix</keyword>
<keyword evidence="2 5" id="KW-0812">Transmembrane</keyword>
<evidence type="ECO:0000313" key="7">
    <source>
        <dbReference type="EMBL" id="TDD02989.1"/>
    </source>
</evidence>
<sequence length="542" mass="57194">MSDRMPRLLTGSRRGLFALLVCAGFGQAALAGTTAISMPRLLQAAPGERWFWLAIMLATVGCVGGVRVAEWVLAEKLGQDYVHELRIGLLTAALAEGRRPSLGTTIARATNDLSAVRNWIAWGIAPMAGGVPLIAGVLVVLVVLAALHPALAAAVVTPILALGAVLGLLARVAYARARTVRQARGRLAAQVSDAVAAEPAIRAGGGVHRELKRIDKLSGRVRATAVRRARVAGYLRGAAVSAAAFATLGVVVVGTGVGIPHALIATAITVVGVLVAPVHDLGRVVEYRQSYLAARRVLAPALARHRPEPRAVPVGEVRAPAEVHVHELWVDGAAPGLAAAPGARVVLRGSPERVSAVLGLLVGIGTTARGWVRVSGHYLDDLPAVQRRRHVGYAARGLALERGTIARAVRYRRPEQEGAVMPDLDAVGLGERVRALPDEERTKLRRGGEPLSIPERARLQLARARHRTPPLLVLDHIDDELGAGGTDLLRTLLADYPGVVVLATDAPERIVPDHQVWELTPGSQHVVVAGFSRRGGELRTPG</sequence>
<feature type="domain" description="ABC transmembrane type-1" evidence="6">
    <location>
        <begin position="15"/>
        <end position="290"/>
    </location>
</feature>
<dbReference type="OrthoDB" id="3700947at2"/>
<feature type="transmembrane region" description="Helical" evidence="5">
    <location>
        <begin position="119"/>
        <end position="144"/>
    </location>
</feature>
<dbReference type="Pfam" id="PF00664">
    <property type="entry name" value="ABC_membrane"/>
    <property type="match status" value="1"/>
</dbReference>
<proteinExistence type="predicted"/>
<evidence type="ECO:0000256" key="4">
    <source>
        <dbReference type="ARBA" id="ARBA00023136"/>
    </source>
</evidence>
<feature type="transmembrane region" description="Helical" evidence="5">
    <location>
        <begin position="234"/>
        <end position="253"/>
    </location>
</feature>
<comment type="caution">
    <text evidence="7">The sequence shown here is derived from an EMBL/GenBank/DDBJ whole genome shotgun (WGS) entry which is preliminary data.</text>
</comment>
<dbReference type="AlphaFoldDB" id="A0A4R4VC34"/>
<dbReference type="Gene3D" id="3.40.50.300">
    <property type="entry name" value="P-loop containing nucleotide triphosphate hydrolases"/>
    <property type="match status" value="1"/>
</dbReference>
<evidence type="ECO:0000259" key="6">
    <source>
        <dbReference type="PROSITE" id="PS50929"/>
    </source>
</evidence>
<dbReference type="InterPro" id="IPR039421">
    <property type="entry name" value="Type_1_exporter"/>
</dbReference>